<evidence type="ECO:0000313" key="4">
    <source>
        <dbReference type="EMBL" id="AUZ86812.1"/>
    </source>
</evidence>
<evidence type="ECO:0000256" key="1">
    <source>
        <dbReference type="SAM" id="MobiDB-lite"/>
    </source>
</evidence>
<dbReference type="InterPro" id="IPR013783">
    <property type="entry name" value="Ig-like_fold"/>
</dbReference>
<dbReference type="EMBL" id="CP024915">
    <property type="protein sequence ID" value="AUZ86812.1"/>
    <property type="molecule type" value="Genomic_DNA"/>
</dbReference>
<organism evidence="4 5">
    <name type="scientific">Arthrobacter agilis</name>
    <dbReference type="NCBI Taxonomy" id="37921"/>
    <lineage>
        <taxon>Bacteria</taxon>
        <taxon>Bacillati</taxon>
        <taxon>Actinomycetota</taxon>
        <taxon>Actinomycetes</taxon>
        <taxon>Micrococcales</taxon>
        <taxon>Micrococcaceae</taxon>
        <taxon>Arthrobacter</taxon>
    </lineage>
</organism>
<dbReference type="SMART" id="SM00710">
    <property type="entry name" value="PbH1"/>
    <property type="match status" value="7"/>
</dbReference>
<accession>A0A2L0UC88</accession>
<dbReference type="SUPFAM" id="SSF51126">
    <property type="entry name" value="Pectin lyase-like"/>
    <property type="match status" value="1"/>
</dbReference>
<feature type="signal peptide" evidence="2">
    <location>
        <begin position="1"/>
        <end position="34"/>
    </location>
</feature>
<dbReference type="InterPro" id="IPR012334">
    <property type="entry name" value="Pectin_lyas_fold"/>
</dbReference>
<dbReference type="InterPro" id="IPR006626">
    <property type="entry name" value="PbH1"/>
</dbReference>
<dbReference type="InterPro" id="IPR011050">
    <property type="entry name" value="Pectin_lyase_fold/virulence"/>
</dbReference>
<feature type="region of interest" description="Disordered" evidence="1">
    <location>
        <begin position="128"/>
        <end position="173"/>
    </location>
</feature>
<feature type="domain" description="Right handed beta helix" evidence="3">
    <location>
        <begin position="242"/>
        <end position="424"/>
    </location>
</feature>
<reference evidence="4 5" key="1">
    <citation type="submission" date="2017-11" db="EMBL/GenBank/DDBJ databases">
        <title>Draft genome of Arthrobacter agilis strain UMCV2, a plant growth-promoting rhizobacterium and biocontrol capacity of phytopathogenic fungi.</title>
        <authorList>
            <person name="Martinez-Camara R."/>
            <person name="Santoyo G."/>
            <person name="Moreno-Hagelsieb G."/>
            <person name="Valencia-Cantero E."/>
        </authorList>
    </citation>
    <scope>NUCLEOTIDE SEQUENCE [LARGE SCALE GENOMIC DNA]</scope>
    <source>
        <strain evidence="4 5">UMCV2</strain>
    </source>
</reference>
<dbReference type="GO" id="GO:0005975">
    <property type="term" value="P:carbohydrate metabolic process"/>
    <property type="evidence" value="ECO:0007669"/>
    <property type="project" value="UniProtKB-ARBA"/>
</dbReference>
<dbReference type="Gene3D" id="2.160.20.10">
    <property type="entry name" value="Single-stranded right-handed beta-helix, Pectin lyase-like"/>
    <property type="match status" value="1"/>
</dbReference>
<sequence>MNSSSMLRAVAARTAAGAAIAAIAASVLALPAHAAPATVLADGAALVGTVQPDGSFTTTVDAPAGSTVKFKLDGTYLGQDRTAPYSWPVTTGAGKHKLNARWETPAGRQEATVSFSVAAAAQPVKPAKPVVSTPAPKPAKPVVSTPAPKPAKPVVSTPAPKPATPAPKPAPAAPAGVVQVSTAAALKSALASARPGQVIELRDGRYIGAFTASASGTAAAPITLRGSRNAVLSTGSTASGYGLHVTGSNWRITGISVASSAKGIVLDGSKHTVISGVDVGTIGAEAVHFRSGSADGAIVDSSIHDTGLKQPEYGEGVYLGSAKSNWTAGAPDRSDRITVRGNRITNTSAEGVDIKEGTTGGVIAGNVFTNSGMSGANYADSWIDVKGNGYRIEGNSGLGTRLDAFQVHSVLAGWGTGNVFRGNTVQGGVPGYEVWVQSASLNTTIACASSGAARGLSNIACR</sequence>
<name>A0A2L0UC88_9MICC</name>
<dbReference type="Gene3D" id="2.60.40.10">
    <property type="entry name" value="Immunoglobulins"/>
    <property type="match status" value="1"/>
</dbReference>
<gene>
    <name evidence="4" type="ORF">CVO76_03520</name>
</gene>
<evidence type="ECO:0000256" key="2">
    <source>
        <dbReference type="SAM" id="SignalP"/>
    </source>
</evidence>
<dbReference type="InterPro" id="IPR039448">
    <property type="entry name" value="Beta_helix"/>
</dbReference>
<keyword evidence="2" id="KW-0732">Signal</keyword>
<dbReference type="Pfam" id="PF13229">
    <property type="entry name" value="Beta_helix"/>
    <property type="match status" value="1"/>
</dbReference>
<evidence type="ECO:0000313" key="5">
    <source>
        <dbReference type="Proteomes" id="UP000239187"/>
    </source>
</evidence>
<dbReference type="Proteomes" id="UP000239187">
    <property type="component" value="Chromosome"/>
</dbReference>
<dbReference type="AlphaFoldDB" id="A0A2L0UC88"/>
<evidence type="ECO:0000259" key="3">
    <source>
        <dbReference type="Pfam" id="PF13229"/>
    </source>
</evidence>
<protein>
    <recommendedName>
        <fullName evidence="3">Right handed beta helix domain-containing protein</fullName>
    </recommendedName>
</protein>
<proteinExistence type="predicted"/>
<feature type="compositionally biased region" description="Low complexity" evidence="1">
    <location>
        <begin position="128"/>
        <end position="158"/>
    </location>
</feature>
<feature type="chain" id="PRO_5014636470" description="Right handed beta helix domain-containing protein" evidence="2">
    <location>
        <begin position="35"/>
        <end position="462"/>
    </location>
</feature>
<dbReference type="RefSeq" id="WP_208740687.1">
    <property type="nucleotide sequence ID" value="NZ_CP024915.1"/>
</dbReference>
<feature type="compositionally biased region" description="Pro residues" evidence="1">
    <location>
        <begin position="159"/>
        <end position="172"/>
    </location>
</feature>